<reference evidence="2 3" key="1">
    <citation type="submission" date="2016-04" db="EMBL/GenBank/DDBJ databases">
        <title>Deep-sea bacteria in the southern Pacific.</title>
        <authorList>
            <person name="Tang K."/>
        </authorList>
    </citation>
    <scope>NUCLEOTIDE SEQUENCE [LARGE SCALE GENOMIC DNA]</scope>
    <source>
        <strain evidence="2 3">JLT2014</strain>
    </source>
</reference>
<evidence type="ECO:0000256" key="1">
    <source>
        <dbReference type="SAM" id="SignalP"/>
    </source>
</evidence>
<sequence precursor="true">MIRWLACFLILLPAAQAQAHPHVFVDTALRVEIDEAGRATGIEVSWSYDDFFTLLIFEDMGLDPDGDAELTEAELAALQGFDLDNWPEDFEGDLYVYAGEEKLALGTPEPRGVRVENGRIVSAHYRPLPEPPAADGLRILQYDPTYYVAYEVTRGVELPAPCRAEVTKPDLDAAAEAMKQELATVPEDAFEVMEVGDLYADRVTISCDPSS</sequence>
<evidence type="ECO:0000313" key="2">
    <source>
        <dbReference type="EMBL" id="APZ54090.1"/>
    </source>
</evidence>
<dbReference type="OrthoDB" id="1679673at2"/>
<keyword evidence="1" id="KW-0732">Signal</keyword>
<dbReference type="Pfam" id="PF06226">
    <property type="entry name" value="DUF1007"/>
    <property type="match status" value="1"/>
</dbReference>
<dbReference type="STRING" id="1250539.Ga0080574_TMP3756"/>
<dbReference type="EMBL" id="CP015093">
    <property type="protein sequence ID" value="APZ54090.1"/>
    <property type="molecule type" value="Genomic_DNA"/>
</dbReference>
<accession>A0A1P8UXH3</accession>
<feature type="signal peptide" evidence="1">
    <location>
        <begin position="1"/>
        <end position="19"/>
    </location>
</feature>
<dbReference type="RefSeq" id="WP_076703273.1">
    <property type="nucleotide sequence ID" value="NZ_CP015093.1"/>
</dbReference>
<protein>
    <submittedName>
        <fullName evidence="2">ABC-type uncharacterized transport system, periplasmic component</fullName>
    </submittedName>
</protein>
<evidence type="ECO:0000313" key="3">
    <source>
        <dbReference type="Proteomes" id="UP000187059"/>
    </source>
</evidence>
<proteinExistence type="predicted"/>
<dbReference type="KEGG" id="paby:Ga0080574_TMP3756"/>
<dbReference type="Proteomes" id="UP000187059">
    <property type="component" value="Chromosome"/>
</dbReference>
<gene>
    <name evidence="2" type="ORF">Ga0080574_TMP3756</name>
</gene>
<dbReference type="InterPro" id="IPR010412">
    <property type="entry name" value="DUF1007"/>
</dbReference>
<dbReference type="AlphaFoldDB" id="A0A1P8UXH3"/>
<name>A0A1P8UXH3_9RHOB</name>
<organism evidence="2 3">
    <name type="scientific">Salipiger abyssi</name>
    <dbReference type="NCBI Taxonomy" id="1250539"/>
    <lineage>
        <taxon>Bacteria</taxon>
        <taxon>Pseudomonadati</taxon>
        <taxon>Pseudomonadota</taxon>
        <taxon>Alphaproteobacteria</taxon>
        <taxon>Rhodobacterales</taxon>
        <taxon>Roseobacteraceae</taxon>
        <taxon>Salipiger</taxon>
    </lineage>
</organism>
<feature type="chain" id="PRO_5013021158" evidence="1">
    <location>
        <begin position="20"/>
        <end position="211"/>
    </location>
</feature>
<keyword evidence="3" id="KW-1185">Reference proteome</keyword>